<proteinExistence type="predicted"/>
<evidence type="ECO:0000313" key="1">
    <source>
        <dbReference type="EMBL" id="KAG2933024.1"/>
    </source>
</evidence>
<protein>
    <submittedName>
        <fullName evidence="1">Uncharacterized protein</fullName>
    </submittedName>
</protein>
<sequence>MFAQKSVRSPQQSSVHLKWRLRQLQALTRSSLKTQGKGVRRSKHHKPLRYLRGKALCGLCIAFSFKSSPWTRISR</sequence>
<accession>A0A8T1D3V2</accession>
<gene>
    <name evidence="1" type="ORF">PC117_g12953</name>
</gene>
<dbReference type="Proteomes" id="UP000736787">
    <property type="component" value="Unassembled WGS sequence"/>
</dbReference>
<dbReference type="EMBL" id="RCMK01000368">
    <property type="protein sequence ID" value="KAG2933024.1"/>
    <property type="molecule type" value="Genomic_DNA"/>
</dbReference>
<reference evidence="1" key="1">
    <citation type="submission" date="2018-10" db="EMBL/GenBank/DDBJ databases">
        <title>Effector identification in a new, highly contiguous assembly of the strawberry crown rot pathogen Phytophthora cactorum.</title>
        <authorList>
            <person name="Armitage A.D."/>
            <person name="Nellist C.F."/>
            <person name="Bates H."/>
            <person name="Vickerstaff R.J."/>
            <person name="Harrison R.J."/>
        </authorList>
    </citation>
    <scope>NUCLEOTIDE SEQUENCE</scope>
    <source>
        <strain evidence="1">4040</strain>
    </source>
</reference>
<comment type="caution">
    <text evidence="1">The sequence shown here is derived from an EMBL/GenBank/DDBJ whole genome shotgun (WGS) entry which is preliminary data.</text>
</comment>
<organism evidence="1 2">
    <name type="scientific">Phytophthora cactorum</name>
    <dbReference type="NCBI Taxonomy" id="29920"/>
    <lineage>
        <taxon>Eukaryota</taxon>
        <taxon>Sar</taxon>
        <taxon>Stramenopiles</taxon>
        <taxon>Oomycota</taxon>
        <taxon>Peronosporomycetes</taxon>
        <taxon>Peronosporales</taxon>
        <taxon>Peronosporaceae</taxon>
        <taxon>Phytophthora</taxon>
    </lineage>
</organism>
<evidence type="ECO:0000313" key="2">
    <source>
        <dbReference type="Proteomes" id="UP000736787"/>
    </source>
</evidence>
<dbReference type="AlphaFoldDB" id="A0A8T1D3V2"/>
<name>A0A8T1D3V2_9STRA</name>